<feature type="domain" description="Immunoglobulin V-set" evidence="4">
    <location>
        <begin position="17"/>
        <end position="99"/>
    </location>
</feature>
<dbReference type="VEuPathDB" id="HostDB:ENSMUSG00000095117"/>
<evidence type="ECO:0000256" key="3">
    <source>
        <dbReference type="ARBA" id="ARBA00043265"/>
    </source>
</evidence>
<dbReference type="Reactome" id="R-MMU-166663">
    <property type="pathway name" value="Initial triggering of complement"/>
</dbReference>
<gene>
    <name evidence="5 6" type="primary">Ighv8-9</name>
</gene>
<dbReference type="Pfam" id="PF07686">
    <property type="entry name" value="V-set"/>
    <property type="match status" value="1"/>
</dbReference>
<dbReference type="Reactome" id="R-MMU-983695">
    <property type="pathway name" value="Antigen activates B Cell Receptor (BCR) leading to generation of second messengers"/>
</dbReference>
<dbReference type="InterPro" id="IPR013106">
    <property type="entry name" value="Ig_V-set"/>
</dbReference>
<reference evidence="5" key="3">
    <citation type="submission" date="2025-08" db="UniProtKB">
        <authorList>
            <consortium name="Ensembl"/>
        </authorList>
    </citation>
    <scope>IDENTIFICATION</scope>
    <source>
        <strain evidence="5">C57BL/6J</strain>
    </source>
</reference>
<name>A0A075B5X1_MOUSE</name>
<dbReference type="Reactome" id="R-MMU-2730905">
    <property type="pathway name" value="Role of LAT2/NTAL/LAB on calcium mobilization"/>
</dbReference>
<dbReference type="FunFam" id="2.60.40.10:FF:001791">
    <property type="entry name" value="Ig gamma-2B chain C region"/>
    <property type="match status" value="1"/>
</dbReference>
<dbReference type="GO" id="GO:0005576">
    <property type="term" value="C:extracellular region"/>
    <property type="evidence" value="ECO:0007669"/>
    <property type="project" value="UniProtKB-ARBA"/>
</dbReference>
<dbReference type="InterPro" id="IPR036179">
    <property type="entry name" value="Ig-like_dom_sf"/>
</dbReference>
<dbReference type="GO" id="GO:0019814">
    <property type="term" value="C:immunoglobulin complex"/>
    <property type="evidence" value="ECO:0007669"/>
    <property type="project" value="UniProtKB-KW"/>
</dbReference>
<dbReference type="Reactome" id="R-MMU-2029485">
    <property type="pathway name" value="Role of phospholipids in phagocytosis"/>
</dbReference>
<dbReference type="InterPro" id="IPR013783">
    <property type="entry name" value="Ig-like_fold"/>
</dbReference>
<dbReference type="Gene3D" id="2.60.40.10">
    <property type="entry name" value="Immunoglobulins"/>
    <property type="match status" value="1"/>
</dbReference>
<dbReference type="ProteomicsDB" id="353251"/>
<dbReference type="ExpressionAtlas" id="A0A075B5X1">
    <property type="expression patterns" value="baseline and differential"/>
</dbReference>
<dbReference type="GO" id="GO:0003823">
    <property type="term" value="F:antigen binding"/>
    <property type="evidence" value="ECO:0000318"/>
    <property type="project" value="GO_Central"/>
</dbReference>
<dbReference type="Ensembl" id="ENSMUST00000103533.2">
    <property type="protein sequence ID" value="ENSMUSP00000100314.2"/>
    <property type="gene ID" value="ENSMUSG00000095117.3"/>
</dbReference>
<dbReference type="AlphaFoldDB" id="A0A075B5X1"/>
<keyword evidence="3" id="KW-1280">Immunoglobulin</keyword>
<evidence type="ECO:0000259" key="4">
    <source>
        <dbReference type="SMART" id="SM00406"/>
    </source>
</evidence>
<keyword evidence="2" id="KW-1064">Adaptive immunity</keyword>
<dbReference type="GeneTree" id="ENSGT01030000234536"/>
<dbReference type="Reactome" id="R-MMU-2871809">
    <property type="pathway name" value="FCERI mediated Ca+2 mobilization"/>
</dbReference>
<evidence type="ECO:0000313" key="6">
    <source>
        <dbReference type="MGI" id="MGI:3644475"/>
    </source>
</evidence>
<dbReference type="Reactome" id="R-MMU-198933">
    <property type="pathway name" value="Immunoregulatory interactions between a Lymphoid and a non-Lymphoid cell"/>
</dbReference>
<dbReference type="Reactome" id="R-MMU-2871796">
    <property type="pathway name" value="FCERI mediated MAPK activation"/>
</dbReference>
<dbReference type="Reactome" id="R-MMU-977606">
    <property type="pathway name" value="Regulation of Complement cascade"/>
</dbReference>
<dbReference type="PANTHER" id="PTHR23266">
    <property type="entry name" value="IMMUNOGLOBULIN HEAVY CHAIN"/>
    <property type="match status" value="1"/>
</dbReference>
<evidence type="ECO:0000313" key="5">
    <source>
        <dbReference type="Ensembl" id="ENSMUSP00000100314.2"/>
    </source>
</evidence>
<dbReference type="InterPro" id="IPR050199">
    <property type="entry name" value="IgHV"/>
</dbReference>
<dbReference type="SMART" id="SM00406">
    <property type="entry name" value="IGv"/>
    <property type="match status" value="1"/>
</dbReference>
<dbReference type="Reactome" id="R-MMU-2168880">
    <property type="pathway name" value="Scavenging of heme from plasma"/>
</dbReference>
<dbReference type="SUPFAM" id="SSF48726">
    <property type="entry name" value="Immunoglobulin"/>
    <property type="match status" value="1"/>
</dbReference>
<sequence>QVTLKESGPGILQPSQTLSLTCSFSVFSLSTFGMGVSWIRQPSGKGLEWLAHIYWDEDKHYKPSLKSRLTISKDTSNNQVFLKITTVDTADTATYYSARR</sequence>
<reference evidence="5 7" key="1">
    <citation type="journal article" date="2009" name="PLoS Biol.">
        <title>Lineage-specific biology revealed by a finished genome assembly of the mouse.</title>
        <authorList>
            <consortium name="Mouse Genome Sequencing Consortium"/>
            <person name="Church D.M."/>
            <person name="Goodstadt L."/>
            <person name="Hillier L.W."/>
            <person name="Zody M.C."/>
            <person name="Goldstein S."/>
            <person name="She X."/>
            <person name="Bult C.J."/>
            <person name="Agarwala R."/>
            <person name="Cherry J.L."/>
            <person name="DiCuccio M."/>
            <person name="Hlavina W."/>
            <person name="Kapustin Y."/>
            <person name="Meric P."/>
            <person name="Maglott D."/>
            <person name="Birtle Z."/>
            <person name="Marques A.C."/>
            <person name="Graves T."/>
            <person name="Zhou S."/>
            <person name="Teague B."/>
            <person name="Potamousis K."/>
            <person name="Churas C."/>
            <person name="Place M."/>
            <person name="Herschleb J."/>
            <person name="Runnheim R."/>
            <person name="Forrest D."/>
            <person name="Amos-Landgraf J."/>
            <person name="Schwartz D.C."/>
            <person name="Cheng Z."/>
            <person name="Lindblad-Toh K."/>
            <person name="Eichler E.E."/>
            <person name="Ponting C.P."/>
        </authorList>
    </citation>
    <scope>NUCLEOTIDE SEQUENCE [LARGE SCALE GENOMIC DNA]</scope>
    <source>
        <strain evidence="5 7">C57BL/6J</strain>
    </source>
</reference>
<dbReference type="Reactome" id="R-MMU-2029481">
    <property type="pathway name" value="FCGR activation"/>
</dbReference>
<dbReference type="PhylomeDB" id="A0A075B5X1"/>
<proteinExistence type="predicted"/>
<dbReference type="InParanoid" id="A0A075B5X1"/>
<evidence type="ECO:0000256" key="2">
    <source>
        <dbReference type="ARBA" id="ARBA00023130"/>
    </source>
</evidence>
<organism evidence="5 7">
    <name type="scientific">Mus musculus</name>
    <name type="common">Mouse</name>
    <dbReference type="NCBI Taxonomy" id="10090"/>
    <lineage>
        <taxon>Eukaryota</taxon>
        <taxon>Metazoa</taxon>
        <taxon>Chordata</taxon>
        <taxon>Craniata</taxon>
        <taxon>Vertebrata</taxon>
        <taxon>Euteleostomi</taxon>
        <taxon>Mammalia</taxon>
        <taxon>Eutheria</taxon>
        <taxon>Euarchontoglires</taxon>
        <taxon>Glires</taxon>
        <taxon>Rodentia</taxon>
        <taxon>Myomorpha</taxon>
        <taxon>Muroidea</taxon>
        <taxon>Muridae</taxon>
        <taxon>Murinae</taxon>
        <taxon>Mus</taxon>
        <taxon>Mus</taxon>
    </lineage>
</organism>
<dbReference type="MGI" id="MGI:3644475">
    <property type="gene designation" value="Ighv8-9"/>
</dbReference>
<reference evidence="5 7" key="2">
    <citation type="journal article" date="2011" name="PLoS Biol.">
        <title>Modernizing reference genome assemblies.</title>
        <authorList>
            <person name="Church D.M."/>
            <person name="Schneider V.A."/>
            <person name="Graves T."/>
            <person name="Auger K."/>
            <person name="Cunningham F."/>
            <person name="Bouk N."/>
            <person name="Chen H.C."/>
            <person name="Agarwala R."/>
            <person name="McLaren W.M."/>
            <person name="Ritchie G.R."/>
            <person name="Albracht D."/>
            <person name="Kremitzki M."/>
            <person name="Rock S."/>
            <person name="Kotkiewicz H."/>
            <person name="Kremitzki C."/>
            <person name="Wollam A."/>
            <person name="Trani L."/>
            <person name="Fulton L."/>
            <person name="Fulton R."/>
            <person name="Matthews L."/>
            <person name="Whitehead S."/>
            <person name="Chow W."/>
            <person name="Torrance J."/>
            <person name="Dunn M."/>
            <person name="Harden G."/>
            <person name="Threadgold G."/>
            <person name="Wood J."/>
            <person name="Collins J."/>
            <person name="Heath P."/>
            <person name="Griffiths G."/>
            <person name="Pelan S."/>
            <person name="Grafham D."/>
            <person name="Eichler E.E."/>
            <person name="Weinstock G."/>
            <person name="Mardis E.R."/>
            <person name="Wilson R.K."/>
            <person name="Howe K."/>
            <person name="Flicek P."/>
            <person name="Hubbard T."/>
        </authorList>
    </citation>
    <scope>NUCLEOTIDE SEQUENCE [LARGE SCALE GENOMIC DNA]</scope>
    <source>
        <strain evidence="5 7">C57BL/6J</strain>
    </source>
</reference>
<dbReference type="Reactome" id="R-MMU-2871837">
    <property type="pathway name" value="FCERI mediated NF-kB activation"/>
</dbReference>
<accession>A0A075B5X1</accession>
<keyword evidence="1" id="KW-0391">Immunity</keyword>
<dbReference type="Proteomes" id="UP000000589">
    <property type="component" value="Chromosome 12"/>
</dbReference>
<dbReference type="Bgee" id="ENSMUSG00000095117">
    <property type="expression patterns" value="Expressed in granulocyte and 9 other cell types or tissues"/>
</dbReference>
<dbReference type="Reactome" id="R-MMU-2454202">
    <property type="pathway name" value="Fc epsilon receptor (FCERI) signaling"/>
</dbReference>
<dbReference type="AGR" id="MGI:3644475"/>
<dbReference type="HOGENOM" id="CLU_077975_5_0_1"/>
<dbReference type="GO" id="GO:0016064">
    <property type="term" value="P:immunoglobulin mediated immune response"/>
    <property type="evidence" value="ECO:0000318"/>
    <property type="project" value="GO_Central"/>
</dbReference>
<dbReference type="Reactome" id="R-MMU-202733">
    <property type="pathway name" value="Cell surface interactions at the vascular wall"/>
</dbReference>
<evidence type="ECO:0000313" key="7">
    <source>
        <dbReference type="Proteomes" id="UP000000589"/>
    </source>
</evidence>
<dbReference type="Reactome" id="R-MMU-173623">
    <property type="pathway name" value="Classical antibody-mediated complement activation"/>
</dbReference>
<reference evidence="5" key="4">
    <citation type="submission" date="2025-09" db="UniProtKB">
        <authorList>
            <consortium name="Ensembl"/>
        </authorList>
    </citation>
    <scope>IDENTIFICATION</scope>
    <source>
        <strain evidence="5">C57BL/6J</strain>
    </source>
</reference>
<evidence type="ECO:0000256" key="1">
    <source>
        <dbReference type="ARBA" id="ARBA00022859"/>
    </source>
</evidence>
<dbReference type="OMA" id="EWRADIW"/>
<dbReference type="Reactome" id="R-MMU-2029482">
    <property type="pathway name" value="Regulation of actin dynamics for phagocytic cup formation"/>
</dbReference>
<protein>
    <submittedName>
        <fullName evidence="5">Immunoglobulin heavy variable V8-9</fullName>
    </submittedName>
</protein>
<dbReference type="FunCoup" id="A0A075B5X1">
    <property type="interactions" value="531"/>
</dbReference>
<dbReference type="SMR" id="A0A075B5X1"/>
<dbReference type="Reactome" id="R-MMU-5690714">
    <property type="pathway name" value="CD22 mediated BCR regulation"/>
</dbReference>
<keyword evidence="7" id="KW-1185">Reference proteome</keyword>